<evidence type="ECO:0000313" key="4">
    <source>
        <dbReference type="EMBL" id="SKC50672.1"/>
    </source>
</evidence>
<dbReference type="InterPro" id="IPR032508">
    <property type="entry name" value="FecR_C"/>
</dbReference>
<dbReference type="Gene3D" id="3.55.50.30">
    <property type="match status" value="1"/>
</dbReference>
<protein>
    <submittedName>
        <fullName evidence="4">FecR family protein</fullName>
    </submittedName>
</protein>
<feature type="transmembrane region" description="Helical" evidence="1">
    <location>
        <begin position="96"/>
        <end position="114"/>
    </location>
</feature>
<dbReference type="OrthoDB" id="1523489at2"/>
<organism evidence="4 5">
    <name type="scientific">Ohtaekwangia koreensis</name>
    <dbReference type="NCBI Taxonomy" id="688867"/>
    <lineage>
        <taxon>Bacteria</taxon>
        <taxon>Pseudomonadati</taxon>
        <taxon>Bacteroidota</taxon>
        <taxon>Cytophagia</taxon>
        <taxon>Cytophagales</taxon>
        <taxon>Fulvivirgaceae</taxon>
        <taxon>Ohtaekwangia</taxon>
    </lineage>
</organism>
<evidence type="ECO:0000256" key="1">
    <source>
        <dbReference type="SAM" id="Phobius"/>
    </source>
</evidence>
<evidence type="ECO:0000259" key="3">
    <source>
        <dbReference type="Pfam" id="PF16344"/>
    </source>
</evidence>
<dbReference type="Pfam" id="PF04773">
    <property type="entry name" value="FecR"/>
    <property type="match status" value="1"/>
</dbReference>
<name>A0A1T5JHJ2_9BACT</name>
<evidence type="ECO:0000313" key="5">
    <source>
        <dbReference type="Proteomes" id="UP000190961"/>
    </source>
</evidence>
<dbReference type="Pfam" id="PF16344">
    <property type="entry name" value="FecR_C"/>
    <property type="match status" value="1"/>
</dbReference>
<dbReference type="GO" id="GO:0016989">
    <property type="term" value="F:sigma factor antagonist activity"/>
    <property type="evidence" value="ECO:0007669"/>
    <property type="project" value="TreeGrafter"/>
</dbReference>
<dbReference type="PIRSF" id="PIRSF018266">
    <property type="entry name" value="FecR"/>
    <property type="match status" value="1"/>
</dbReference>
<dbReference type="InterPro" id="IPR012373">
    <property type="entry name" value="Ferrdict_sens_TM"/>
</dbReference>
<keyword evidence="5" id="KW-1185">Reference proteome</keyword>
<dbReference type="AlphaFoldDB" id="A0A1T5JHJ2"/>
<dbReference type="PANTHER" id="PTHR30273:SF2">
    <property type="entry name" value="PROTEIN FECR"/>
    <property type="match status" value="1"/>
</dbReference>
<dbReference type="Proteomes" id="UP000190961">
    <property type="component" value="Unassembled WGS sequence"/>
</dbReference>
<dbReference type="EMBL" id="FUZU01000001">
    <property type="protein sequence ID" value="SKC50672.1"/>
    <property type="molecule type" value="Genomic_DNA"/>
</dbReference>
<dbReference type="Gene3D" id="2.60.120.1440">
    <property type="match status" value="1"/>
</dbReference>
<feature type="domain" description="Protein FecR C-terminal" evidence="3">
    <location>
        <begin position="262"/>
        <end position="329"/>
    </location>
</feature>
<keyword evidence="1" id="KW-0472">Membrane</keyword>
<evidence type="ECO:0000259" key="2">
    <source>
        <dbReference type="Pfam" id="PF04773"/>
    </source>
</evidence>
<dbReference type="STRING" id="688867.SAMN05660236_1091"/>
<feature type="domain" description="FecR protein" evidence="2">
    <location>
        <begin position="124"/>
        <end position="217"/>
    </location>
</feature>
<reference evidence="4 5" key="1">
    <citation type="submission" date="2017-02" db="EMBL/GenBank/DDBJ databases">
        <authorList>
            <person name="Peterson S.W."/>
        </authorList>
    </citation>
    <scope>NUCLEOTIDE SEQUENCE [LARGE SCALE GENOMIC DNA]</scope>
    <source>
        <strain evidence="4 5">DSM 25262</strain>
    </source>
</reference>
<sequence>MSYSNYSAEDFALDDEFQKWVLDTDEQTNEFWNQWIANNPHKIKEINEARELVKLAGLSPDREATAAFLDVWEKVKNHAEQEQVQIQQSKPALGKYIAWAAAFAAVALAAVYLFRSSPQQNVEYQTAYGEVKEFILADGSHVTLNANSKLSCIGDWDEAREVILEGEAFFDVVHTQDDKGFVVKTAEHIAVQVLGTEFNINTRNNSFSVYLQSGKIELNAASQTMTLKPGDFAEFDRVHQKINITDAENTIENELAWKNNFFIYNDAPLSKIVEDIEDNFGMEVLVADSSLNDKRVTVKVSRKEVNVLLQVLAQTLEIQIEQNKNQIFISPYRKD</sequence>
<keyword evidence="1" id="KW-0812">Transmembrane</keyword>
<keyword evidence="1" id="KW-1133">Transmembrane helix</keyword>
<dbReference type="PANTHER" id="PTHR30273">
    <property type="entry name" value="PERIPLASMIC SIGNAL SENSOR AND SIGMA FACTOR ACTIVATOR FECR-RELATED"/>
    <property type="match status" value="1"/>
</dbReference>
<accession>A0A1T5JHJ2</accession>
<proteinExistence type="predicted"/>
<dbReference type="InterPro" id="IPR006860">
    <property type="entry name" value="FecR"/>
</dbReference>
<gene>
    <name evidence="4" type="ORF">SAMN05660236_1091</name>
</gene>
<dbReference type="RefSeq" id="WP_079685658.1">
    <property type="nucleotide sequence ID" value="NZ_FUZU01000001.1"/>
</dbReference>